<evidence type="ECO:0000313" key="3">
    <source>
        <dbReference type="Proteomes" id="UP000054565"/>
    </source>
</evidence>
<dbReference type="SUPFAM" id="SSF56112">
    <property type="entry name" value="Protein kinase-like (PK-like)"/>
    <property type="match status" value="1"/>
</dbReference>
<protein>
    <recommendedName>
        <fullName evidence="1">Aminoglycoside phosphotransferase domain-containing protein</fullName>
    </recommendedName>
</protein>
<proteinExistence type="predicted"/>
<dbReference type="AlphaFoldDB" id="A0A0J7BIQ5"/>
<feature type="domain" description="Aminoglycoside phosphotransferase" evidence="1">
    <location>
        <begin position="22"/>
        <end position="96"/>
    </location>
</feature>
<dbReference type="STRING" id="404692.A0A0J7BIQ5"/>
<evidence type="ECO:0000259" key="1">
    <source>
        <dbReference type="Pfam" id="PF01636"/>
    </source>
</evidence>
<dbReference type="OrthoDB" id="2906425at2759"/>
<dbReference type="Gene3D" id="3.90.1200.10">
    <property type="match status" value="1"/>
</dbReference>
<evidence type="ECO:0000313" key="2">
    <source>
        <dbReference type="EMBL" id="KMP10247.1"/>
    </source>
</evidence>
<name>A0A0J7BIQ5_COCIT</name>
<dbReference type="Proteomes" id="UP000054565">
    <property type="component" value="Unassembled WGS sequence"/>
</dbReference>
<dbReference type="CDD" id="cd05120">
    <property type="entry name" value="APH_ChoK_like"/>
    <property type="match status" value="1"/>
</dbReference>
<feature type="domain" description="Aminoglycoside phosphotransferase" evidence="1">
    <location>
        <begin position="114"/>
        <end position="159"/>
    </location>
</feature>
<dbReference type="PANTHER" id="PTHR21310">
    <property type="entry name" value="AMINOGLYCOSIDE PHOSPHOTRANSFERASE-RELATED-RELATED"/>
    <property type="match status" value="1"/>
</dbReference>
<organism evidence="2 3">
    <name type="scientific">Coccidioides immitis RMSCC 2394</name>
    <dbReference type="NCBI Taxonomy" id="404692"/>
    <lineage>
        <taxon>Eukaryota</taxon>
        <taxon>Fungi</taxon>
        <taxon>Dikarya</taxon>
        <taxon>Ascomycota</taxon>
        <taxon>Pezizomycotina</taxon>
        <taxon>Eurotiomycetes</taxon>
        <taxon>Eurotiomycetidae</taxon>
        <taxon>Onygenales</taxon>
        <taxon>Onygenaceae</taxon>
        <taxon>Coccidioides</taxon>
    </lineage>
</organism>
<sequence length="197" mass="22421">MVFRCDGDIVAKAIRNAVDYTEYTTLQYLEKHKPTIPAPRPLGLLRVNDVSLIFMSYIPERTLADVWPGLDVAQKRSVQEQLGQILTDLRSLPRLDGMPLGGVGGEGCKDIQCVFTHGDLRPDNITIKACDKEIQVTGLLDWEYSGFYPEYYESIKCTNGLSLPEDDDWCLFMPKCISPERYAWWWLLDNVRGALVE</sequence>
<dbReference type="InterPro" id="IPR051678">
    <property type="entry name" value="AGP_Transferase"/>
</dbReference>
<reference evidence="3" key="1">
    <citation type="journal article" date="2010" name="Genome Res.">
        <title>Population genomic sequencing of Coccidioides fungi reveals recent hybridization and transposon control.</title>
        <authorList>
            <person name="Neafsey D.E."/>
            <person name="Barker B.M."/>
            <person name="Sharpton T.J."/>
            <person name="Stajich J.E."/>
            <person name="Park D.J."/>
            <person name="Whiston E."/>
            <person name="Hung C.-Y."/>
            <person name="McMahan C."/>
            <person name="White J."/>
            <person name="Sykes S."/>
            <person name="Heiman D."/>
            <person name="Young S."/>
            <person name="Zeng Q."/>
            <person name="Abouelleil A."/>
            <person name="Aftuck L."/>
            <person name="Bessette D."/>
            <person name="Brown A."/>
            <person name="FitzGerald M."/>
            <person name="Lui A."/>
            <person name="Macdonald J.P."/>
            <person name="Priest M."/>
            <person name="Orbach M.J."/>
            <person name="Galgiani J.N."/>
            <person name="Kirkland T.N."/>
            <person name="Cole G.T."/>
            <person name="Birren B.W."/>
            <person name="Henn M.R."/>
            <person name="Taylor J.W."/>
            <person name="Rounsley S.D."/>
        </authorList>
    </citation>
    <scope>NUCLEOTIDE SEQUENCE [LARGE SCALE GENOMIC DNA]</scope>
    <source>
        <strain evidence="3">RMSCC 2394</strain>
    </source>
</reference>
<dbReference type="Pfam" id="PF01636">
    <property type="entry name" value="APH"/>
    <property type="match status" value="2"/>
</dbReference>
<gene>
    <name evidence="2" type="ORF">CIRG_09928</name>
</gene>
<dbReference type="EMBL" id="DS028101">
    <property type="protein sequence ID" value="KMP10247.1"/>
    <property type="molecule type" value="Genomic_DNA"/>
</dbReference>
<dbReference type="InterPro" id="IPR002575">
    <property type="entry name" value="Aminoglycoside_PTrfase"/>
</dbReference>
<dbReference type="InterPro" id="IPR011009">
    <property type="entry name" value="Kinase-like_dom_sf"/>
</dbReference>
<accession>A0A0J7BIQ5</accession>